<dbReference type="PANTHER" id="PTHR48041:SF126">
    <property type="entry name" value="ABC TRANSPORTER G FAMILY MEMBER 20-LIKE"/>
    <property type="match status" value="1"/>
</dbReference>
<dbReference type="Pfam" id="PF00005">
    <property type="entry name" value="ABC_tran"/>
    <property type="match status" value="1"/>
</dbReference>
<dbReference type="EMBL" id="JBBPBN010000024">
    <property type="protein sequence ID" value="KAK9010167.1"/>
    <property type="molecule type" value="Genomic_DNA"/>
</dbReference>
<gene>
    <name evidence="10" type="ORF">V6N11_036681</name>
</gene>
<evidence type="ECO:0000256" key="4">
    <source>
        <dbReference type="ARBA" id="ARBA00022741"/>
    </source>
</evidence>
<name>A0ABR2RB38_9ROSI</name>
<feature type="transmembrane region" description="Helical" evidence="8">
    <location>
        <begin position="431"/>
        <end position="452"/>
    </location>
</feature>
<keyword evidence="7 8" id="KW-0472">Membrane</keyword>
<evidence type="ECO:0000256" key="8">
    <source>
        <dbReference type="SAM" id="Phobius"/>
    </source>
</evidence>
<keyword evidence="6 8" id="KW-1133">Transmembrane helix</keyword>
<keyword evidence="4" id="KW-0547">Nucleotide-binding</keyword>
<organism evidence="10 11">
    <name type="scientific">Hibiscus sabdariffa</name>
    <name type="common">roselle</name>
    <dbReference type="NCBI Taxonomy" id="183260"/>
    <lineage>
        <taxon>Eukaryota</taxon>
        <taxon>Viridiplantae</taxon>
        <taxon>Streptophyta</taxon>
        <taxon>Embryophyta</taxon>
        <taxon>Tracheophyta</taxon>
        <taxon>Spermatophyta</taxon>
        <taxon>Magnoliopsida</taxon>
        <taxon>eudicotyledons</taxon>
        <taxon>Gunneridae</taxon>
        <taxon>Pentapetalae</taxon>
        <taxon>rosids</taxon>
        <taxon>malvids</taxon>
        <taxon>Malvales</taxon>
        <taxon>Malvaceae</taxon>
        <taxon>Malvoideae</taxon>
        <taxon>Hibiscus</taxon>
    </lineage>
</organism>
<dbReference type="SUPFAM" id="SSF52540">
    <property type="entry name" value="P-loop containing nucleoside triphosphate hydrolases"/>
    <property type="match status" value="1"/>
</dbReference>
<feature type="transmembrane region" description="Helical" evidence="8">
    <location>
        <begin position="538"/>
        <end position="562"/>
    </location>
</feature>
<comment type="caution">
    <text evidence="10">The sequence shown here is derived from an EMBL/GenBank/DDBJ whole genome shotgun (WGS) entry which is preliminary data.</text>
</comment>
<evidence type="ECO:0000256" key="5">
    <source>
        <dbReference type="ARBA" id="ARBA00022840"/>
    </source>
</evidence>
<evidence type="ECO:0000313" key="11">
    <source>
        <dbReference type="Proteomes" id="UP001396334"/>
    </source>
</evidence>
<keyword evidence="3 8" id="KW-0812">Transmembrane</keyword>
<evidence type="ECO:0000313" key="10">
    <source>
        <dbReference type="EMBL" id="KAK9010167.1"/>
    </source>
</evidence>
<evidence type="ECO:0000256" key="1">
    <source>
        <dbReference type="ARBA" id="ARBA00004141"/>
    </source>
</evidence>
<protein>
    <recommendedName>
        <fullName evidence="9">ABC transporter domain-containing protein</fullName>
    </recommendedName>
</protein>
<comment type="subcellular location">
    <subcellularLocation>
        <location evidence="1">Membrane</location>
        <topology evidence="1">Multi-pass membrane protein</topology>
    </subcellularLocation>
</comment>
<evidence type="ECO:0000256" key="7">
    <source>
        <dbReference type="ARBA" id="ARBA00023136"/>
    </source>
</evidence>
<evidence type="ECO:0000256" key="3">
    <source>
        <dbReference type="ARBA" id="ARBA00022692"/>
    </source>
</evidence>
<feature type="transmembrane region" description="Helical" evidence="8">
    <location>
        <begin position="511"/>
        <end position="532"/>
    </location>
</feature>
<feature type="domain" description="ABC transporter" evidence="9">
    <location>
        <begin position="71"/>
        <end position="320"/>
    </location>
</feature>
<dbReference type="InterPro" id="IPR003439">
    <property type="entry name" value="ABC_transporter-like_ATP-bd"/>
</dbReference>
<dbReference type="PROSITE" id="PS50893">
    <property type="entry name" value="ABC_TRANSPORTER_2"/>
    <property type="match status" value="1"/>
</dbReference>
<reference evidence="10 11" key="1">
    <citation type="journal article" date="2024" name="G3 (Bethesda)">
        <title>Genome assembly of Hibiscus sabdariffa L. provides insights into metabolisms of medicinal natural products.</title>
        <authorList>
            <person name="Kim T."/>
        </authorList>
    </citation>
    <scope>NUCLEOTIDE SEQUENCE [LARGE SCALE GENOMIC DNA]</scope>
    <source>
        <strain evidence="10">TK-2024</strain>
        <tissue evidence="10">Old leaves</tissue>
    </source>
</reference>
<dbReference type="Pfam" id="PF01061">
    <property type="entry name" value="ABC2_membrane"/>
    <property type="match status" value="1"/>
</dbReference>
<feature type="transmembrane region" description="Helical" evidence="8">
    <location>
        <begin position="689"/>
        <end position="710"/>
    </location>
</feature>
<sequence>MAMTSMELEELPSETEYSSSATFRGFIIPMEEQGKNGDLVLEIPMAASSSNVPIKDPFVLSFNNLTYDVKVRHKSRFPFPGSNNVISPENNTKSLLNGITGEAKEGEIMAIMGPSGSGKSTLMDALANRIDKHSLKGSITMNGEPLPSGLLKVISAYVMQDDMLFPMLTVEETLMFAAEFRLPRSLSKEKKKARVQALIDQLGLRNAAKTVIGDEGHRGVSGGERRRVSIGIDIIHDPILLFLDEPTSGLDSTSAYSVIKVLQGIARSGSIVIMSIHQPSSRILGLLDTMIFLSRGKTMYCGSPENLPHFFDEFGHPCPDYGNPCEFALDFIRELEESSDGTQKLVEFNKSWQEESVKRDNKASNKPSLSLEDAIRKSISQGKLVTGATATGDDHQNLISSVPSFANPLWYEMVVLLTRMALNTRRMPEVFGLRFGMITVTAIILGTMFWQVDDSPRGIQERIGCLAISVSTIFFTCTTEAPEFIKERFIFIRETAYNAYRRSSYVLARSLISIPELIVLSLSFSLIAFPAIGLTGGISGFIFFFLTAFGTFWAGTSIVAFISGLFPDYFLAFVMSIAVVSYYLFFCGFLISRKRLPKYWLGIHYISLVKYPYEAFMQNEFRPSKCFTRGHQMFDNTPIGSLSRSVQDAMLGSMGNILGTNFTDSTCITTGTDALKLQGITELSKWKCLFVILAWGFFFRILFYLTLLFGSKNKRK</sequence>
<dbReference type="InterPro" id="IPR017871">
    <property type="entry name" value="ABC_transporter-like_CS"/>
</dbReference>
<dbReference type="InterPro" id="IPR027417">
    <property type="entry name" value="P-loop_NTPase"/>
</dbReference>
<keyword evidence="2" id="KW-0813">Transport</keyword>
<dbReference type="PANTHER" id="PTHR48041">
    <property type="entry name" value="ABC TRANSPORTER G FAMILY MEMBER 28"/>
    <property type="match status" value="1"/>
</dbReference>
<evidence type="ECO:0000256" key="2">
    <source>
        <dbReference type="ARBA" id="ARBA00022448"/>
    </source>
</evidence>
<proteinExistence type="predicted"/>
<dbReference type="Proteomes" id="UP001396334">
    <property type="component" value="Unassembled WGS sequence"/>
</dbReference>
<evidence type="ECO:0000256" key="6">
    <source>
        <dbReference type="ARBA" id="ARBA00022989"/>
    </source>
</evidence>
<evidence type="ECO:0000259" key="9">
    <source>
        <dbReference type="PROSITE" id="PS50893"/>
    </source>
</evidence>
<accession>A0ABR2RB38</accession>
<dbReference type="InterPro" id="IPR050352">
    <property type="entry name" value="ABCG_transporters"/>
</dbReference>
<feature type="transmembrane region" description="Helical" evidence="8">
    <location>
        <begin position="569"/>
        <end position="591"/>
    </location>
</feature>
<dbReference type="SMART" id="SM00382">
    <property type="entry name" value="AAA"/>
    <property type="match status" value="1"/>
</dbReference>
<dbReference type="PROSITE" id="PS00211">
    <property type="entry name" value="ABC_TRANSPORTER_1"/>
    <property type="match status" value="1"/>
</dbReference>
<keyword evidence="11" id="KW-1185">Reference proteome</keyword>
<dbReference type="InterPro" id="IPR003593">
    <property type="entry name" value="AAA+_ATPase"/>
</dbReference>
<keyword evidence="5" id="KW-0067">ATP-binding</keyword>
<dbReference type="Gene3D" id="3.40.50.300">
    <property type="entry name" value="P-loop containing nucleotide triphosphate hydrolases"/>
    <property type="match status" value="1"/>
</dbReference>
<dbReference type="InterPro" id="IPR013525">
    <property type="entry name" value="ABC2_TM"/>
</dbReference>